<dbReference type="EC" id="2.3.1.4" evidence="1"/>
<sequence length="153" mass="16745">MSLNNTDIHVGLASTEKLKELAFALRIEVFVNEVGLLMEDEFDGIDPEAHHIIATVGPIEIATSAIGTCRLFKFEDNVGGIGRVAVSSSQRGHNIGQLVVSHAQKHAKSIGMSAICLEALEQAQNFYRRLGYKSIGDTYIKESVPHLKMLLEL</sequence>
<dbReference type="SUPFAM" id="SSF55729">
    <property type="entry name" value="Acyl-CoA N-acyltransferases (Nat)"/>
    <property type="match status" value="1"/>
</dbReference>
<dbReference type="GO" id="GO:0004343">
    <property type="term" value="F:glucosamine 6-phosphate N-acetyltransferase activity"/>
    <property type="evidence" value="ECO:0007669"/>
    <property type="project" value="UniProtKB-UniRule"/>
</dbReference>
<dbReference type="Gene3D" id="3.40.630.30">
    <property type="match status" value="1"/>
</dbReference>
<dbReference type="Proteomes" id="UP000070444">
    <property type="component" value="Unassembled WGS sequence"/>
</dbReference>
<protein>
    <recommendedName>
        <fullName evidence="1">Glucosamine 6-phosphate N-acetyltransferase</fullName>
        <ecNumber evidence="1">2.3.1.4</ecNumber>
    </recommendedName>
</protein>
<dbReference type="OrthoDB" id="329272at2759"/>
<dbReference type="PANTHER" id="PTHR13355">
    <property type="entry name" value="GLUCOSAMINE 6-PHOSPHATE N-ACETYLTRANSFERASE"/>
    <property type="match status" value="1"/>
</dbReference>
<evidence type="ECO:0000259" key="2">
    <source>
        <dbReference type="PROSITE" id="PS51186"/>
    </source>
</evidence>
<dbReference type="EMBL" id="KQ964548">
    <property type="protein sequence ID" value="KXN69092.1"/>
    <property type="molecule type" value="Genomic_DNA"/>
</dbReference>
<dbReference type="AlphaFoldDB" id="A0A137P244"/>
<organism evidence="3 4">
    <name type="scientific">Conidiobolus coronatus (strain ATCC 28846 / CBS 209.66 / NRRL 28638)</name>
    <name type="common">Delacroixia coronata</name>
    <dbReference type="NCBI Taxonomy" id="796925"/>
    <lineage>
        <taxon>Eukaryota</taxon>
        <taxon>Fungi</taxon>
        <taxon>Fungi incertae sedis</taxon>
        <taxon>Zoopagomycota</taxon>
        <taxon>Entomophthoromycotina</taxon>
        <taxon>Entomophthoromycetes</taxon>
        <taxon>Entomophthorales</taxon>
        <taxon>Ancylistaceae</taxon>
        <taxon>Conidiobolus</taxon>
    </lineage>
</organism>
<feature type="domain" description="N-acetyltransferase" evidence="2">
    <location>
        <begin position="8"/>
        <end position="153"/>
    </location>
</feature>
<keyword evidence="1 3" id="KW-0012">Acyltransferase</keyword>
<dbReference type="OMA" id="WMEKSAT"/>
<dbReference type="PROSITE" id="PS51186">
    <property type="entry name" value="GNAT"/>
    <property type="match status" value="1"/>
</dbReference>
<reference evidence="3 4" key="1">
    <citation type="journal article" date="2015" name="Genome Biol. Evol.">
        <title>Phylogenomic analyses indicate that early fungi evolved digesting cell walls of algal ancestors of land plants.</title>
        <authorList>
            <person name="Chang Y."/>
            <person name="Wang S."/>
            <person name="Sekimoto S."/>
            <person name="Aerts A.L."/>
            <person name="Choi C."/>
            <person name="Clum A."/>
            <person name="LaButti K.M."/>
            <person name="Lindquist E.A."/>
            <person name="Yee Ngan C."/>
            <person name="Ohm R.A."/>
            <person name="Salamov A.A."/>
            <person name="Grigoriev I.V."/>
            <person name="Spatafora J.W."/>
            <person name="Berbee M.L."/>
        </authorList>
    </citation>
    <scope>NUCLEOTIDE SEQUENCE [LARGE SCALE GENOMIC DNA]</scope>
    <source>
        <strain evidence="3 4">NRRL 28638</strain>
    </source>
</reference>
<dbReference type="InterPro" id="IPR039143">
    <property type="entry name" value="GNPNAT1-like"/>
</dbReference>
<proteinExistence type="inferred from homology"/>
<dbReference type="Pfam" id="PF00583">
    <property type="entry name" value="Acetyltransf_1"/>
    <property type="match status" value="1"/>
</dbReference>
<dbReference type="PANTHER" id="PTHR13355:SF11">
    <property type="entry name" value="GLUCOSAMINE 6-PHOSPHATE N-ACETYLTRANSFERASE"/>
    <property type="match status" value="1"/>
</dbReference>
<evidence type="ECO:0000313" key="4">
    <source>
        <dbReference type="Proteomes" id="UP000070444"/>
    </source>
</evidence>
<accession>A0A137P244</accession>
<comment type="similarity">
    <text evidence="1">Belongs to the acetyltransferase family. GNA1 subfamily.</text>
</comment>
<dbReference type="InterPro" id="IPR000182">
    <property type="entry name" value="GNAT_dom"/>
</dbReference>
<evidence type="ECO:0000313" key="3">
    <source>
        <dbReference type="EMBL" id="KXN69092.1"/>
    </source>
</evidence>
<dbReference type="STRING" id="796925.A0A137P244"/>
<keyword evidence="1 3" id="KW-0808">Transferase</keyword>
<name>A0A137P244_CONC2</name>
<comment type="pathway">
    <text evidence="1">Nucleotide-sugar biosynthesis; UDP-N-acetyl-alpha-D-glucosamine biosynthesis; N-acetyl-alpha-D-glucosamine 1-phosphate from alpha-D-glucosamine 6-phosphate (route I): step 1/2.</text>
</comment>
<dbReference type="GO" id="GO:0006048">
    <property type="term" value="P:UDP-N-acetylglucosamine biosynthetic process"/>
    <property type="evidence" value="ECO:0007669"/>
    <property type="project" value="UniProtKB-UniRule"/>
</dbReference>
<dbReference type="CDD" id="cd04301">
    <property type="entry name" value="NAT_SF"/>
    <property type="match status" value="1"/>
</dbReference>
<dbReference type="UniPathway" id="UPA00113">
    <property type="reaction ID" value="UER00529"/>
</dbReference>
<keyword evidence="4" id="KW-1185">Reference proteome</keyword>
<dbReference type="InterPro" id="IPR016181">
    <property type="entry name" value="Acyl_CoA_acyltransferase"/>
</dbReference>
<gene>
    <name evidence="3" type="ORF">CONCODRAFT_79491</name>
</gene>
<comment type="catalytic activity">
    <reaction evidence="1">
        <text>D-glucosamine 6-phosphate + acetyl-CoA = N-acetyl-D-glucosamine 6-phosphate + CoA + H(+)</text>
        <dbReference type="Rhea" id="RHEA:10292"/>
        <dbReference type="ChEBI" id="CHEBI:15378"/>
        <dbReference type="ChEBI" id="CHEBI:57287"/>
        <dbReference type="ChEBI" id="CHEBI:57288"/>
        <dbReference type="ChEBI" id="CHEBI:57513"/>
        <dbReference type="ChEBI" id="CHEBI:58725"/>
        <dbReference type="EC" id="2.3.1.4"/>
    </reaction>
</comment>
<evidence type="ECO:0000256" key="1">
    <source>
        <dbReference type="RuleBase" id="RU365086"/>
    </source>
</evidence>